<gene>
    <name evidence="3" type="ordered locus">Ctha_2036</name>
</gene>
<proteinExistence type="predicted"/>
<accession>B3QUY7</accession>
<dbReference type="OrthoDB" id="513408at2"/>
<evidence type="ECO:0000259" key="2">
    <source>
        <dbReference type="Pfam" id="PF00266"/>
    </source>
</evidence>
<dbReference type="InterPro" id="IPR015421">
    <property type="entry name" value="PyrdxlP-dep_Trfase_major"/>
</dbReference>
<evidence type="ECO:0000256" key="1">
    <source>
        <dbReference type="ARBA" id="ARBA00022898"/>
    </source>
</evidence>
<dbReference type="HOGENOM" id="CLU_003433_2_1_10"/>
<dbReference type="PANTHER" id="PTHR43586:SF15">
    <property type="entry name" value="BLR3095 PROTEIN"/>
    <property type="match status" value="1"/>
</dbReference>
<dbReference type="KEGG" id="cts:Ctha_2036"/>
<dbReference type="InterPro" id="IPR015424">
    <property type="entry name" value="PyrdxlP-dep_Trfase"/>
</dbReference>
<keyword evidence="1" id="KW-0663">Pyridoxal phosphate</keyword>
<dbReference type="Gene3D" id="3.90.1150.10">
    <property type="entry name" value="Aspartate Aminotransferase, domain 1"/>
    <property type="match status" value="1"/>
</dbReference>
<evidence type="ECO:0000313" key="3">
    <source>
        <dbReference type="EMBL" id="ACF14488.1"/>
    </source>
</evidence>
<dbReference type="InterPro" id="IPR000192">
    <property type="entry name" value="Aminotrans_V_dom"/>
</dbReference>
<feature type="domain" description="Aminotransferase class V" evidence="2">
    <location>
        <begin position="31"/>
        <end position="360"/>
    </location>
</feature>
<keyword evidence="4" id="KW-1185">Reference proteome</keyword>
<dbReference type="SUPFAM" id="SSF53383">
    <property type="entry name" value="PLP-dependent transferases"/>
    <property type="match status" value="1"/>
</dbReference>
<dbReference type="AlphaFoldDB" id="B3QUY7"/>
<dbReference type="InterPro" id="IPR015422">
    <property type="entry name" value="PyrdxlP-dep_Trfase_small"/>
</dbReference>
<reference evidence="3 4" key="1">
    <citation type="submission" date="2008-06" db="EMBL/GenBank/DDBJ databases">
        <title>Complete sequence of Chloroherpeton thalassium ATCC 35110.</title>
        <authorList>
            <consortium name="US DOE Joint Genome Institute"/>
            <person name="Lucas S."/>
            <person name="Copeland A."/>
            <person name="Lapidus A."/>
            <person name="Glavina del Rio T."/>
            <person name="Dalin E."/>
            <person name="Tice H."/>
            <person name="Bruce D."/>
            <person name="Goodwin L."/>
            <person name="Pitluck S."/>
            <person name="Schmutz J."/>
            <person name="Larimer F."/>
            <person name="Land M."/>
            <person name="Hauser L."/>
            <person name="Kyrpides N."/>
            <person name="Mikhailova N."/>
            <person name="Liu Z."/>
            <person name="Li T."/>
            <person name="Zhao F."/>
            <person name="Overmann J."/>
            <person name="Bryant D.A."/>
            <person name="Richardson P."/>
        </authorList>
    </citation>
    <scope>NUCLEOTIDE SEQUENCE [LARGE SCALE GENOMIC DNA]</scope>
    <source>
        <strain evidence="4">ATCC 35110 / GB-78</strain>
    </source>
</reference>
<dbReference type="PANTHER" id="PTHR43586">
    <property type="entry name" value="CYSTEINE DESULFURASE"/>
    <property type="match status" value="1"/>
</dbReference>
<dbReference type="Proteomes" id="UP000001208">
    <property type="component" value="Chromosome"/>
</dbReference>
<sequence length="393" mass="43754">MSENTSLSPKEILSQTDAYRNLFPHTKRGDIYLNHAAVSPLSLPVKNAIQAHLEERSELDIENYFSTLAPALQSARARVSSWIGCKSENLAFVPNTSYGINLLAQGLSWKSGDRVLLYDKEFPANVYPFLALQKKGVKVDFFSDRNGEILLEDIAKKLTPETRLLSISFVQFLSGFRIDLAAIAALCHKHDVLCAVDGIQGLGAFAIDCEESGIDFLSSGCHKWAMSPMGIGIIYVSDQLLAELDPVFTGWLSVENAWEMLDYKLDLPHSARRYELGTINWMGIIGLNEAFGLFREIGQPVLSQKILLLSEHLRQKLQEAGFELALQTGKDHLSGITSVANLEAAEQIVTELANRNIEVSMRDGFLRIAPHFYNTIDELTHFVEELKTIDIAP</sequence>
<dbReference type="EMBL" id="CP001100">
    <property type="protein sequence ID" value="ACF14488.1"/>
    <property type="molecule type" value="Genomic_DNA"/>
</dbReference>
<dbReference type="Pfam" id="PF00266">
    <property type="entry name" value="Aminotran_5"/>
    <property type="match status" value="1"/>
</dbReference>
<dbReference type="eggNOG" id="COG0520">
    <property type="taxonomic scope" value="Bacteria"/>
</dbReference>
<dbReference type="Gene3D" id="3.40.640.10">
    <property type="entry name" value="Type I PLP-dependent aspartate aminotransferase-like (Major domain)"/>
    <property type="match status" value="1"/>
</dbReference>
<dbReference type="GO" id="GO:0008483">
    <property type="term" value="F:transaminase activity"/>
    <property type="evidence" value="ECO:0007669"/>
    <property type="project" value="UniProtKB-KW"/>
</dbReference>
<keyword evidence="3" id="KW-0032">Aminotransferase</keyword>
<dbReference type="STRING" id="517418.Ctha_2036"/>
<evidence type="ECO:0000313" key="4">
    <source>
        <dbReference type="Proteomes" id="UP000001208"/>
    </source>
</evidence>
<dbReference type="RefSeq" id="WP_012500571.1">
    <property type="nucleotide sequence ID" value="NC_011026.1"/>
</dbReference>
<keyword evidence="3" id="KW-0808">Transferase</keyword>
<protein>
    <submittedName>
        <fullName evidence="3">Aminotransferase class V</fullName>
    </submittedName>
</protein>
<organism evidence="3 4">
    <name type="scientific">Chloroherpeton thalassium (strain ATCC 35110 / GB-78)</name>
    <dbReference type="NCBI Taxonomy" id="517418"/>
    <lineage>
        <taxon>Bacteria</taxon>
        <taxon>Pseudomonadati</taxon>
        <taxon>Chlorobiota</taxon>
        <taxon>Chlorobiia</taxon>
        <taxon>Chlorobiales</taxon>
        <taxon>Chloroherpetonaceae</taxon>
        <taxon>Chloroherpeton</taxon>
    </lineage>
</organism>
<name>B3QUY7_CHLT3</name>